<evidence type="ECO:0000256" key="1">
    <source>
        <dbReference type="SAM" id="MobiDB-lite"/>
    </source>
</evidence>
<reference evidence="3" key="1">
    <citation type="submission" date="2020-05" db="EMBL/GenBank/DDBJ databases">
        <title>WGS assembly of Panicum virgatum.</title>
        <authorList>
            <person name="Lovell J.T."/>
            <person name="Jenkins J."/>
            <person name="Shu S."/>
            <person name="Juenger T.E."/>
            <person name="Schmutz J."/>
        </authorList>
    </citation>
    <scope>NUCLEOTIDE SEQUENCE</scope>
    <source>
        <strain evidence="3">AP13</strain>
    </source>
</reference>
<proteinExistence type="predicted"/>
<evidence type="ECO:0000256" key="2">
    <source>
        <dbReference type="SAM" id="SignalP"/>
    </source>
</evidence>
<accession>A0A8T0QVH1</accession>
<dbReference type="EMBL" id="CM029048">
    <property type="protein sequence ID" value="KAG2577217.1"/>
    <property type="molecule type" value="Genomic_DNA"/>
</dbReference>
<feature type="compositionally biased region" description="Basic and acidic residues" evidence="1">
    <location>
        <begin position="77"/>
        <end position="94"/>
    </location>
</feature>
<evidence type="ECO:0000313" key="4">
    <source>
        <dbReference type="Proteomes" id="UP000823388"/>
    </source>
</evidence>
<feature type="compositionally biased region" description="Basic and acidic residues" evidence="1">
    <location>
        <begin position="191"/>
        <end position="201"/>
    </location>
</feature>
<protein>
    <submittedName>
        <fullName evidence="3">Uncharacterized protein</fullName>
    </submittedName>
</protein>
<feature type="region of interest" description="Disordered" evidence="1">
    <location>
        <begin position="30"/>
        <end position="208"/>
    </location>
</feature>
<organism evidence="3 4">
    <name type="scientific">Panicum virgatum</name>
    <name type="common">Blackwell switchgrass</name>
    <dbReference type="NCBI Taxonomy" id="38727"/>
    <lineage>
        <taxon>Eukaryota</taxon>
        <taxon>Viridiplantae</taxon>
        <taxon>Streptophyta</taxon>
        <taxon>Embryophyta</taxon>
        <taxon>Tracheophyta</taxon>
        <taxon>Spermatophyta</taxon>
        <taxon>Magnoliopsida</taxon>
        <taxon>Liliopsida</taxon>
        <taxon>Poales</taxon>
        <taxon>Poaceae</taxon>
        <taxon>PACMAD clade</taxon>
        <taxon>Panicoideae</taxon>
        <taxon>Panicodae</taxon>
        <taxon>Paniceae</taxon>
        <taxon>Panicinae</taxon>
        <taxon>Panicum</taxon>
        <taxon>Panicum sect. Hiantes</taxon>
    </lineage>
</organism>
<feature type="signal peptide" evidence="2">
    <location>
        <begin position="1"/>
        <end position="22"/>
    </location>
</feature>
<sequence length="208" mass="22134">MWGPYVGLLPLSSFLLPPAAAARRPLVCASLHGPSSRPAMASELEQEAGRASPPQIRSRPAGAAPERAPLATAGAGEGKDSRPRTQGRGRELRRARACLSSERRRHGPAPRRRGRGRELRGARAGAMATAPQLGAPPPWPHALLAREGEGAPRGARGRHGHGPEFGAPLPPPDLRGSGSRRHGPTPRRRGREWPSRWRDIEWTGGGAG</sequence>
<name>A0A8T0QVH1_PANVG</name>
<feature type="compositionally biased region" description="Basic residues" evidence="1">
    <location>
        <begin position="178"/>
        <end position="190"/>
    </location>
</feature>
<feature type="compositionally biased region" description="Basic residues" evidence="1">
    <location>
        <begin position="103"/>
        <end position="115"/>
    </location>
</feature>
<gene>
    <name evidence="3" type="ORF">PVAP13_6NG086006</name>
</gene>
<evidence type="ECO:0000313" key="3">
    <source>
        <dbReference type="EMBL" id="KAG2577217.1"/>
    </source>
</evidence>
<dbReference type="AlphaFoldDB" id="A0A8T0QVH1"/>
<comment type="caution">
    <text evidence="3">The sequence shown here is derived from an EMBL/GenBank/DDBJ whole genome shotgun (WGS) entry which is preliminary data.</text>
</comment>
<feature type="chain" id="PRO_5035733209" evidence="2">
    <location>
        <begin position="23"/>
        <end position="208"/>
    </location>
</feature>
<dbReference type="Proteomes" id="UP000823388">
    <property type="component" value="Chromosome 6N"/>
</dbReference>
<keyword evidence="2" id="KW-0732">Signal</keyword>
<keyword evidence="4" id="KW-1185">Reference proteome</keyword>